<gene>
    <name evidence="1" type="ORF">O0I10_006635</name>
</gene>
<protein>
    <recommendedName>
        <fullName evidence="3">F-box domain-containing protein</fullName>
    </recommendedName>
</protein>
<comment type="caution">
    <text evidence="1">The sequence shown here is derived from an EMBL/GenBank/DDBJ whole genome shotgun (WGS) entry which is preliminary data.</text>
</comment>
<dbReference type="Gene3D" id="3.80.10.10">
    <property type="entry name" value="Ribonuclease Inhibitor"/>
    <property type="match status" value="1"/>
</dbReference>
<proteinExistence type="predicted"/>
<accession>A0AAD7V2Z3</accession>
<evidence type="ECO:0000313" key="1">
    <source>
        <dbReference type="EMBL" id="KAJ8657571.1"/>
    </source>
</evidence>
<dbReference type="EMBL" id="JARTCD010000030">
    <property type="protein sequence ID" value="KAJ8657571.1"/>
    <property type="molecule type" value="Genomic_DNA"/>
</dbReference>
<evidence type="ECO:0000313" key="2">
    <source>
        <dbReference type="Proteomes" id="UP001234581"/>
    </source>
</evidence>
<keyword evidence="2" id="KW-1185">Reference proteome</keyword>
<name>A0AAD7V2Z3_9FUNG</name>
<dbReference type="RefSeq" id="XP_058342484.1">
    <property type="nucleotide sequence ID" value="XM_058486662.1"/>
</dbReference>
<dbReference type="AlphaFoldDB" id="A0AAD7V2Z3"/>
<dbReference type="GeneID" id="83214046"/>
<dbReference type="SUPFAM" id="SSF52047">
    <property type="entry name" value="RNI-like"/>
    <property type="match status" value="1"/>
</dbReference>
<dbReference type="InterPro" id="IPR032675">
    <property type="entry name" value="LRR_dom_sf"/>
</dbReference>
<sequence length="260" mass="30157">MNRLELLEGPGVECVYLEQERPCDEIGITDLYIQTGRDGFFLYDAFARALRQHQNTLGRFKFTVFNYVGEQENDDHLQDIYTIEYRWLKKLDLSVLGGWIPRNAPILEELKMTANTIREHMAVLDTIPPKLKTLELHLDDHFGPRHTASLERYLQRFPRHCQLKELVIHFASLINITSVLNAIHGLDQLQRLMISFTAQWDHHQMQRFIDGLVKGCPKLACLEIKCFNAPSTHSMNALKQLKYLERLAFSIKGMDGDDGF</sequence>
<reference evidence="1 2" key="1">
    <citation type="submission" date="2023-03" db="EMBL/GenBank/DDBJ databases">
        <title>Genome sequence of Lichtheimia ornata CBS 291.66.</title>
        <authorList>
            <person name="Mohabir J.T."/>
            <person name="Shea T.P."/>
            <person name="Kurbessoian T."/>
            <person name="Berby B."/>
            <person name="Fontaine J."/>
            <person name="Livny J."/>
            <person name="Gnirke A."/>
            <person name="Stajich J.E."/>
            <person name="Cuomo C.A."/>
        </authorList>
    </citation>
    <scope>NUCLEOTIDE SEQUENCE [LARGE SCALE GENOMIC DNA]</scope>
    <source>
        <strain evidence="1">CBS 291.66</strain>
    </source>
</reference>
<dbReference type="Proteomes" id="UP001234581">
    <property type="component" value="Unassembled WGS sequence"/>
</dbReference>
<organism evidence="1 2">
    <name type="scientific">Lichtheimia ornata</name>
    <dbReference type="NCBI Taxonomy" id="688661"/>
    <lineage>
        <taxon>Eukaryota</taxon>
        <taxon>Fungi</taxon>
        <taxon>Fungi incertae sedis</taxon>
        <taxon>Mucoromycota</taxon>
        <taxon>Mucoromycotina</taxon>
        <taxon>Mucoromycetes</taxon>
        <taxon>Mucorales</taxon>
        <taxon>Lichtheimiaceae</taxon>
        <taxon>Lichtheimia</taxon>
    </lineage>
</organism>
<evidence type="ECO:0008006" key="3">
    <source>
        <dbReference type="Google" id="ProtNLM"/>
    </source>
</evidence>